<evidence type="ECO:0000256" key="4">
    <source>
        <dbReference type="ARBA" id="ARBA00022679"/>
    </source>
</evidence>
<evidence type="ECO:0000256" key="10">
    <source>
        <dbReference type="ARBA" id="ARBA00022989"/>
    </source>
</evidence>
<dbReference type="EC" id="2.7.10.1" evidence="2"/>
<evidence type="ECO:0000313" key="19">
    <source>
        <dbReference type="Proteomes" id="UP001470230"/>
    </source>
</evidence>
<evidence type="ECO:0000256" key="6">
    <source>
        <dbReference type="ARBA" id="ARBA00022729"/>
    </source>
</evidence>
<evidence type="ECO:0000256" key="5">
    <source>
        <dbReference type="ARBA" id="ARBA00022692"/>
    </source>
</evidence>
<proteinExistence type="predicted"/>
<protein>
    <recommendedName>
        <fullName evidence="2">receptor protein-tyrosine kinase</fullName>
        <ecNumber evidence="2">2.7.10.1</ecNumber>
    </recommendedName>
</protein>
<keyword evidence="7" id="KW-0547">Nucleotide-binding</keyword>
<evidence type="ECO:0000256" key="8">
    <source>
        <dbReference type="ARBA" id="ARBA00022777"/>
    </source>
</evidence>
<keyword evidence="3" id="KW-1003">Cell membrane</keyword>
<feature type="compositionally biased region" description="Basic and acidic residues" evidence="16">
    <location>
        <begin position="369"/>
        <end position="390"/>
    </location>
</feature>
<evidence type="ECO:0000256" key="16">
    <source>
        <dbReference type="SAM" id="MobiDB-lite"/>
    </source>
</evidence>
<keyword evidence="15" id="KW-0325">Glycoprotein</keyword>
<evidence type="ECO:0000256" key="2">
    <source>
        <dbReference type="ARBA" id="ARBA00011902"/>
    </source>
</evidence>
<evidence type="ECO:0000259" key="17">
    <source>
        <dbReference type="Pfam" id="PF12810"/>
    </source>
</evidence>
<keyword evidence="9" id="KW-0067">ATP-binding</keyword>
<keyword evidence="19" id="KW-1185">Reference proteome</keyword>
<feature type="compositionally biased region" description="Basic and acidic residues" evidence="16">
    <location>
        <begin position="771"/>
        <end position="789"/>
    </location>
</feature>
<reference evidence="18 19" key="1">
    <citation type="submission" date="2024-04" db="EMBL/GenBank/DDBJ databases">
        <title>Tritrichomonas musculus Genome.</title>
        <authorList>
            <person name="Alves-Ferreira E."/>
            <person name="Grigg M."/>
            <person name="Lorenzi H."/>
            <person name="Galac M."/>
        </authorList>
    </citation>
    <scope>NUCLEOTIDE SEQUENCE [LARGE SCALE GENOMIC DNA]</scope>
    <source>
        <strain evidence="18 19">EAF2021</strain>
    </source>
</reference>
<keyword evidence="8" id="KW-0418">Kinase</keyword>
<evidence type="ECO:0000256" key="15">
    <source>
        <dbReference type="ARBA" id="ARBA00023180"/>
    </source>
</evidence>
<evidence type="ECO:0000256" key="3">
    <source>
        <dbReference type="ARBA" id="ARBA00022475"/>
    </source>
</evidence>
<evidence type="ECO:0000256" key="7">
    <source>
        <dbReference type="ARBA" id="ARBA00022741"/>
    </source>
</evidence>
<sequence length="799" mass="89266">MIIMIEWFIFKKFSKFPKIWQKSLFKMSQVDLLNADQLNNFNEYADDENYENDDLFAFQLSSKTINLYYSQITKYSKLIRENYTFKDVISRFPQEIRDFQKELHLSFESVILFFQILEQNSNIKENALLQYNQCVDLLKISKYLEIRKLSKQINDYIKSHTVDVDFIIQMIQYEIQLQKETKKTEYEINSEIENILTNKISECFTNEKFAKLPISTIYRIIEKSSYKGISSDELFDFIKKSVSEFYVFFQFIEIGKLSENRLSELLDLYSKMDKTSQHYFNYLPFNFLLFKEMFNKKTDLQERVKSLESINDSQQGKMKEFEAQMNQIKKQFKDTEQQQRNEFEAAIKNLQDQLNDSKQANELLQKRLNSSEKEKDEFKKKLTDSEKAKNDLQEKLNEEIMASFKGEISASVKSGLIVSARIKLTSKRRMIDTSKSKYIISTSNAESIGEKSYEKGEPITSLEMNTTDFICRPGAYFVRCIVFSTDGKSVEFVSNEVRTSGTSVLLGYEGKKAEFHLFQGKYKLEVWGAQGGDSVGERDKYCNTSNGKGGLGGYSRGTIQLNRSEKIFVFVGGEGKPANSRDGATTDGSFPDGGGTKTSHRKSATCVPGTGGGSTSIRIARSTDYHRVIVAGGGGGASGDSMKTTSGGFGGGTSGGNCYFRGELINQGSGTQTGSTCGIGCGNIGDPGEFGKGATGKYRQGRDSGGGGGGGWYGGGSGGYGGDWDCSSGGGGSGWIFTESSLKHWQSGDSSNASKFLLDSSYYLTDAQTLEGDKEFPRPDGNGTERGHPGDGYAKITPV</sequence>
<feature type="region of interest" description="Disordered" evidence="16">
    <location>
        <begin position="577"/>
        <end position="617"/>
    </location>
</feature>
<comment type="caution">
    <text evidence="18">The sequence shown here is derived from an EMBL/GenBank/DDBJ whole genome shotgun (WGS) entry which is preliminary data.</text>
</comment>
<keyword evidence="10" id="KW-1133">Transmembrane helix</keyword>
<feature type="domain" description="ALK/LTK-like glycine-rich" evidence="17">
    <location>
        <begin position="514"/>
        <end position="797"/>
    </location>
</feature>
<dbReference type="Proteomes" id="UP001470230">
    <property type="component" value="Unassembled WGS sequence"/>
</dbReference>
<organism evidence="18 19">
    <name type="scientific">Tritrichomonas musculus</name>
    <dbReference type="NCBI Taxonomy" id="1915356"/>
    <lineage>
        <taxon>Eukaryota</taxon>
        <taxon>Metamonada</taxon>
        <taxon>Parabasalia</taxon>
        <taxon>Tritrichomonadida</taxon>
        <taxon>Tritrichomonadidae</taxon>
        <taxon>Tritrichomonas</taxon>
    </lineage>
</organism>
<keyword evidence="6" id="KW-0732">Signal</keyword>
<dbReference type="Pfam" id="PF12810">
    <property type="entry name" value="ALK_LTK_GRD"/>
    <property type="match status" value="1"/>
</dbReference>
<gene>
    <name evidence="18" type="ORF">M9Y10_026068</name>
</gene>
<keyword evidence="12" id="KW-0829">Tyrosine-protein kinase</keyword>
<dbReference type="InterPro" id="IPR055163">
    <property type="entry name" value="ALK/LTK-like_GRD"/>
</dbReference>
<keyword evidence="4" id="KW-0808">Transferase</keyword>
<keyword evidence="14" id="KW-0675">Receptor</keyword>
<evidence type="ECO:0000256" key="11">
    <source>
        <dbReference type="ARBA" id="ARBA00023136"/>
    </source>
</evidence>
<comment type="subcellular location">
    <subcellularLocation>
        <location evidence="1">Cell membrane</location>
        <topology evidence="1">Single-pass type I membrane protein</topology>
    </subcellularLocation>
</comment>
<evidence type="ECO:0000256" key="9">
    <source>
        <dbReference type="ARBA" id="ARBA00022840"/>
    </source>
</evidence>
<evidence type="ECO:0000256" key="1">
    <source>
        <dbReference type="ARBA" id="ARBA00004251"/>
    </source>
</evidence>
<keyword evidence="11" id="KW-0472">Membrane</keyword>
<keyword evidence="5" id="KW-0812">Transmembrane</keyword>
<evidence type="ECO:0000256" key="12">
    <source>
        <dbReference type="ARBA" id="ARBA00023137"/>
    </source>
</evidence>
<dbReference type="EMBL" id="JAPFFF010000038">
    <property type="protein sequence ID" value="KAK8842480.1"/>
    <property type="molecule type" value="Genomic_DNA"/>
</dbReference>
<evidence type="ECO:0000256" key="13">
    <source>
        <dbReference type="ARBA" id="ARBA00023157"/>
    </source>
</evidence>
<keyword evidence="13" id="KW-1015">Disulfide bond</keyword>
<name>A0ABR2HAQ9_9EUKA</name>
<feature type="region of interest" description="Disordered" evidence="16">
    <location>
        <begin position="769"/>
        <end position="799"/>
    </location>
</feature>
<evidence type="ECO:0000256" key="14">
    <source>
        <dbReference type="ARBA" id="ARBA00023170"/>
    </source>
</evidence>
<evidence type="ECO:0000313" key="18">
    <source>
        <dbReference type="EMBL" id="KAK8842480.1"/>
    </source>
</evidence>
<feature type="region of interest" description="Disordered" evidence="16">
    <location>
        <begin position="366"/>
        <end position="390"/>
    </location>
</feature>
<accession>A0ABR2HAQ9</accession>